<name>A0ABZ0UK35_9RICK</name>
<dbReference type="InterPro" id="IPR004408">
    <property type="entry name" value="Biotin_CoA_COase_ligase"/>
</dbReference>
<sequence length="313" mass="35118">MNDLLYKLLHLLQSEGRKTGMELAAKLGVSRSVVLKIIKKLRNYGVDITSNKKRGYQVNQDIILINKGKIEKTGIKVEVFESIGSTNDYLKTVDPTHGYEYYVCIAEHQSHGRGRLKRSWYSPFAQNVYLSIAYCMNGDISRLSGLSMVVSLSILAILQDLSLAQNFKIKWPNDVYFKDDKISGVIIETIGNSVGGYRVIIGIGINVNMVESVISNNWTSLKKITSKHFDRNKVCSLLIDNLIKYIKQFEMYGFGHFIEEWNKLDYLTAKVVSIENSGNTISGLYQGVNTIGQLLLQTDRNGLVAISSGDISL</sequence>
<dbReference type="InterPro" id="IPR036390">
    <property type="entry name" value="WH_DNA-bd_sf"/>
</dbReference>
<feature type="domain" description="BPL/LPL catalytic" evidence="2">
    <location>
        <begin position="72"/>
        <end position="250"/>
    </location>
</feature>
<accession>A0ABZ0UK35</accession>
<dbReference type="Gene3D" id="1.10.10.10">
    <property type="entry name" value="Winged helix-like DNA-binding domain superfamily/Winged helix DNA-binding domain"/>
    <property type="match status" value="1"/>
</dbReference>
<dbReference type="Gene3D" id="2.30.30.100">
    <property type="match status" value="1"/>
</dbReference>
<dbReference type="EMBL" id="CP110820">
    <property type="protein sequence ID" value="WPX96461.1"/>
    <property type="molecule type" value="Genomic_DNA"/>
</dbReference>
<dbReference type="PANTHER" id="PTHR12835:SF5">
    <property type="entry name" value="BIOTIN--PROTEIN LIGASE"/>
    <property type="match status" value="1"/>
</dbReference>
<proteinExistence type="predicted"/>
<protein>
    <submittedName>
        <fullName evidence="3">Bifunctional ligase/repressor BirA</fullName>
    </submittedName>
</protein>
<dbReference type="PANTHER" id="PTHR12835">
    <property type="entry name" value="BIOTIN PROTEIN LIGASE"/>
    <property type="match status" value="1"/>
</dbReference>
<evidence type="ECO:0000313" key="3">
    <source>
        <dbReference type="EMBL" id="WPX96461.1"/>
    </source>
</evidence>
<dbReference type="InterPro" id="IPR004143">
    <property type="entry name" value="BPL_LPL_catalytic"/>
</dbReference>
<dbReference type="RefSeq" id="WP_323733254.1">
    <property type="nucleotide sequence ID" value="NZ_CP110820.1"/>
</dbReference>
<dbReference type="GO" id="GO:0016874">
    <property type="term" value="F:ligase activity"/>
    <property type="evidence" value="ECO:0007669"/>
    <property type="project" value="UniProtKB-KW"/>
</dbReference>
<keyword evidence="1 3" id="KW-0436">Ligase</keyword>
<dbReference type="SUPFAM" id="SSF55681">
    <property type="entry name" value="Class II aaRS and biotin synthetases"/>
    <property type="match status" value="1"/>
</dbReference>
<dbReference type="NCBIfam" id="TIGR00121">
    <property type="entry name" value="birA_ligase"/>
    <property type="match status" value="1"/>
</dbReference>
<organism evidence="3 4">
    <name type="scientific">Candidatus Bandiella euplotis</name>
    <dbReference type="NCBI Taxonomy" id="1664265"/>
    <lineage>
        <taxon>Bacteria</taxon>
        <taxon>Pseudomonadati</taxon>
        <taxon>Pseudomonadota</taxon>
        <taxon>Alphaproteobacteria</taxon>
        <taxon>Rickettsiales</taxon>
        <taxon>Candidatus Midichloriaceae</taxon>
        <taxon>Candidatus Bandiella</taxon>
    </lineage>
</organism>
<dbReference type="PRINTS" id="PR00033">
    <property type="entry name" value="HTHASNC"/>
</dbReference>
<dbReference type="Pfam" id="PF08279">
    <property type="entry name" value="HTH_11"/>
    <property type="match status" value="1"/>
</dbReference>
<dbReference type="InterPro" id="IPR000485">
    <property type="entry name" value="AsnC-type_HTH_dom"/>
</dbReference>
<dbReference type="InterPro" id="IPR036388">
    <property type="entry name" value="WH-like_DNA-bd_sf"/>
</dbReference>
<dbReference type="SUPFAM" id="SSF46785">
    <property type="entry name" value="Winged helix' DNA-binding domain"/>
    <property type="match status" value="1"/>
</dbReference>
<reference evidence="3 4" key="1">
    <citation type="submission" date="2022-11" db="EMBL/GenBank/DDBJ databases">
        <title>Host association and intracellularity evolved multiple times independently in the Rickettsiales.</title>
        <authorList>
            <person name="Castelli M."/>
            <person name="Nardi T."/>
            <person name="Gammuto L."/>
            <person name="Bellinzona G."/>
            <person name="Sabaneyeva E."/>
            <person name="Potekhin A."/>
            <person name="Serra V."/>
            <person name="Petroni G."/>
            <person name="Sassera D."/>
        </authorList>
    </citation>
    <scope>NUCLEOTIDE SEQUENCE [LARGE SCALE GENOMIC DNA]</scope>
    <source>
        <strain evidence="3 4">NDG2</strain>
    </source>
</reference>
<dbReference type="Pfam" id="PF03099">
    <property type="entry name" value="BPL_LplA_LipB"/>
    <property type="match status" value="1"/>
</dbReference>
<dbReference type="PROSITE" id="PS51733">
    <property type="entry name" value="BPL_LPL_CATALYTIC"/>
    <property type="match status" value="1"/>
</dbReference>
<dbReference type="CDD" id="cd16442">
    <property type="entry name" value="BPL"/>
    <property type="match status" value="1"/>
</dbReference>
<dbReference type="InterPro" id="IPR045864">
    <property type="entry name" value="aa-tRNA-synth_II/BPL/LPL"/>
</dbReference>
<dbReference type="Proteomes" id="UP001327219">
    <property type="component" value="Chromosome"/>
</dbReference>
<evidence type="ECO:0000313" key="4">
    <source>
        <dbReference type="Proteomes" id="UP001327219"/>
    </source>
</evidence>
<dbReference type="Gene3D" id="3.30.930.10">
    <property type="entry name" value="Bira Bifunctional Protein, Domain 2"/>
    <property type="match status" value="1"/>
</dbReference>
<keyword evidence="4" id="KW-1185">Reference proteome</keyword>
<dbReference type="InterPro" id="IPR013196">
    <property type="entry name" value="HTH_11"/>
</dbReference>
<evidence type="ECO:0000259" key="2">
    <source>
        <dbReference type="PROSITE" id="PS51733"/>
    </source>
</evidence>
<gene>
    <name evidence="3" type="ORF">Bandiella_00575</name>
</gene>
<evidence type="ECO:0000256" key="1">
    <source>
        <dbReference type="ARBA" id="ARBA00022598"/>
    </source>
</evidence>